<keyword evidence="3" id="KW-1185">Reference proteome</keyword>
<accession>A0A2R6WFJ1</accession>
<dbReference type="EMBL" id="KZ772769">
    <property type="protein sequence ID" value="PTQ32624.1"/>
    <property type="molecule type" value="Genomic_DNA"/>
</dbReference>
<reference evidence="2" key="2">
    <citation type="submission" date="2017-12" db="EMBL/GenBank/DDBJ databases">
        <title>WGS assembly of Marchantia polymorpha.</title>
        <authorList>
            <person name="Bowman J.L."/>
            <person name="Kohchi T."/>
            <person name="Yamato K.T."/>
            <person name="Jenkins J."/>
            <person name="Shu S."/>
            <person name="Ishizaki K."/>
            <person name="Yamaoka S."/>
            <person name="Nishihama R."/>
            <person name="Nakamura Y."/>
            <person name="Berger F."/>
            <person name="Adam C."/>
            <person name="Aki S.S."/>
            <person name="Althoff F."/>
            <person name="Araki T."/>
            <person name="Arteaga-Vazquez M.A."/>
            <person name="Balasubrmanian S."/>
            <person name="Bauer D."/>
            <person name="Boehm C.R."/>
            <person name="Briginshaw L."/>
            <person name="Caballero-Perez J."/>
            <person name="Catarino B."/>
            <person name="Chen F."/>
            <person name="Chiyoda S."/>
            <person name="Chovatia M."/>
            <person name="Davies K.M."/>
            <person name="Delmans M."/>
            <person name="Demura T."/>
            <person name="Dierschke T."/>
            <person name="Dolan L."/>
            <person name="Dorantes-Acosta A.E."/>
            <person name="Eklund D.M."/>
            <person name="Florent S.N."/>
            <person name="Flores-Sandoval E."/>
            <person name="Fujiyama A."/>
            <person name="Fukuzawa H."/>
            <person name="Galik B."/>
            <person name="Grimanelli D."/>
            <person name="Grimwood J."/>
            <person name="Grossniklaus U."/>
            <person name="Hamada T."/>
            <person name="Haseloff J."/>
            <person name="Hetherington A.J."/>
            <person name="Higo A."/>
            <person name="Hirakawa Y."/>
            <person name="Hundley H.N."/>
            <person name="Ikeda Y."/>
            <person name="Inoue K."/>
            <person name="Inoue S."/>
            <person name="Ishida S."/>
            <person name="Jia Q."/>
            <person name="Kakita M."/>
            <person name="Kanazawa T."/>
            <person name="Kawai Y."/>
            <person name="Kawashima T."/>
            <person name="Kennedy M."/>
            <person name="Kinose K."/>
            <person name="Kinoshita T."/>
            <person name="Kohara Y."/>
            <person name="Koide E."/>
            <person name="Komatsu K."/>
            <person name="Kopischke S."/>
            <person name="Kubo M."/>
            <person name="Kyozuka J."/>
            <person name="Lagercrantz U."/>
            <person name="Lin S.S."/>
            <person name="Lindquist E."/>
            <person name="Lipzen A.M."/>
            <person name="Lu C."/>
            <person name="Luna E.D."/>
            <person name="Martienssen R.A."/>
            <person name="Minamino N."/>
            <person name="Mizutani M."/>
            <person name="Mizutani M."/>
            <person name="Mochizuki N."/>
            <person name="Monte I."/>
            <person name="Mosher R."/>
            <person name="Nagasaki H."/>
            <person name="Nakagami H."/>
            <person name="Naramoto S."/>
            <person name="Nishitani K."/>
            <person name="Ohtani M."/>
            <person name="Okamoto T."/>
            <person name="Okumura M."/>
            <person name="Phillips J."/>
            <person name="Pollak B."/>
            <person name="Reinders A."/>
            <person name="Roevekamp M."/>
            <person name="Sano R."/>
            <person name="Sawa S."/>
            <person name="Schmid M.W."/>
            <person name="Shirakawa M."/>
            <person name="Solano R."/>
            <person name="Spunde A."/>
            <person name="Suetsugu N."/>
            <person name="Sugano S."/>
            <person name="Sugiyama A."/>
            <person name="Sun R."/>
            <person name="Suzuki Y."/>
            <person name="Takenaka M."/>
            <person name="Takezawa D."/>
            <person name="Tomogane H."/>
            <person name="Tsuzuki M."/>
            <person name="Ueda T."/>
            <person name="Umeda M."/>
            <person name="Ward J.M."/>
            <person name="Watanabe Y."/>
            <person name="Yazaki K."/>
            <person name="Yokoyama R."/>
            <person name="Yoshitake Y."/>
            <person name="Yotsui I."/>
            <person name="Zachgo S."/>
            <person name="Schmutz J."/>
        </authorList>
    </citation>
    <scope>NUCLEOTIDE SEQUENCE [LARGE SCALE GENOMIC DNA]</scope>
    <source>
        <strain evidence="2">Tak-1</strain>
    </source>
</reference>
<sequence length="144" mass="16272">MDCERQVHEPGHFRSVGKQHKADNGSLFPLPTILDRRQREVLEPRGSYSVGPSADISDPAPFRLVSIRRKTGDGNASVHFALSRSRCATDRESRRARHLCSFRYSYSIRPPDSIQQLSVRHFILLCVPPEPVKTIQNSQHVGLS</sequence>
<protein>
    <submittedName>
        <fullName evidence="2">Uncharacterized protein</fullName>
    </submittedName>
</protein>
<dbReference type="Gramene" id="Mp6g05590.1">
    <property type="protein sequence ID" value="Mp6g05590.1.cds1"/>
    <property type="gene ID" value="Mp6g05590"/>
</dbReference>
<name>A0A2R6WFJ1_MARPO</name>
<evidence type="ECO:0000256" key="1">
    <source>
        <dbReference type="SAM" id="MobiDB-lite"/>
    </source>
</evidence>
<proteinExistence type="predicted"/>
<dbReference type="AlphaFoldDB" id="A0A2R6WFJ1"/>
<evidence type="ECO:0000313" key="2">
    <source>
        <dbReference type="EMBL" id="PTQ32622.1"/>
    </source>
</evidence>
<feature type="region of interest" description="Disordered" evidence="1">
    <location>
        <begin position="1"/>
        <end position="29"/>
    </location>
</feature>
<gene>
    <name evidence="2" type="ORF">MARPO_0097s0083</name>
</gene>
<reference evidence="3" key="1">
    <citation type="journal article" date="2017" name="Cell">
        <title>Insights into land plant evolution garnered from the Marchantia polymorpha genome.</title>
        <authorList>
            <person name="Bowman J.L."/>
            <person name="Kohchi T."/>
            <person name="Yamato K.T."/>
            <person name="Jenkins J."/>
            <person name="Shu S."/>
            <person name="Ishizaki K."/>
            <person name="Yamaoka S."/>
            <person name="Nishihama R."/>
            <person name="Nakamura Y."/>
            <person name="Berger F."/>
            <person name="Adam C."/>
            <person name="Aki S.S."/>
            <person name="Althoff F."/>
            <person name="Araki T."/>
            <person name="Arteaga-Vazquez M.A."/>
            <person name="Balasubrmanian S."/>
            <person name="Barry K."/>
            <person name="Bauer D."/>
            <person name="Boehm C.R."/>
            <person name="Briginshaw L."/>
            <person name="Caballero-Perez J."/>
            <person name="Catarino B."/>
            <person name="Chen F."/>
            <person name="Chiyoda S."/>
            <person name="Chovatia M."/>
            <person name="Davies K.M."/>
            <person name="Delmans M."/>
            <person name="Demura T."/>
            <person name="Dierschke T."/>
            <person name="Dolan L."/>
            <person name="Dorantes-Acosta A.E."/>
            <person name="Eklund D.M."/>
            <person name="Florent S.N."/>
            <person name="Flores-Sandoval E."/>
            <person name="Fujiyama A."/>
            <person name="Fukuzawa H."/>
            <person name="Galik B."/>
            <person name="Grimanelli D."/>
            <person name="Grimwood J."/>
            <person name="Grossniklaus U."/>
            <person name="Hamada T."/>
            <person name="Haseloff J."/>
            <person name="Hetherington A.J."/>
            <person name="Higo A."/>
            <person name="Hirakawa Y."/>
            <person name="Hundley H.N."/>
            <person name="Ikeda Y."/>
            <person name="Inoue K."/>
            <person name="Inoue S.I."/>
            <person name="Ishida S."/>
            <person name="Jia Q."/>
            <person name="Kakita M."/>
            <person name="Kanazawa T."/>
            <person name="Kawai Y."/>
            <person name="Kawashima T."/>
            <person name="Kennedy M."/>
            <person name="Kinose K."/>
            <person name="Kinoshita T."/>
            <person name="Kohara Y."/>
            <person name="Koide E."/>
            <person name="Komatsu K."/>
            <person name="Kopischke S."/>
            <person name="Kubo M."/>
            <person name="Kyozuka J."/>
            <person name="Lagercrantz U."/>
            <person name="Lin S.S."/>
            <person name="Lindquist E."/>
            <person name="Lipzen A.M."/>
            <person name="Lu C.W."/>
            <person name="De Luna E."/>
            <person name="Martienssen R.A."/>
            <person name="Minamino N."/>
            <person name="Mizutani M."/>
            <person name="Mizutani M."/>
            <person name="Mochizuki N."/>
            <person name="Monte I."/>
            <person name="Mosher R."/>
            <person name="Nagasaki H."/>
            <person name="Nakagami H."/>
            <person name="Naramoto S."/>
            <person name="Nishitani K."/>
            <person name="Ohtani M."/>
            <person name="Okamoto T."/>
            <person name="Okumura M."/>
            <person name="Phillips J."/>
            <person name="Pollak B."/>
            <person name="Reinders A."/>
            <person name="Rovekamp M."/>
            <person name="Sano R."/>
            <person name="Sawa S."/>
            <person name="Schmid M.W."/>
            <person name="Shirakawa M."/>
            <person name="Solano R."/>
            <person name="Spunde A."/>
            <person name="Suetsugu N."/>
            <person name="Sugano S."/>
            <person name="Sugiyama A."/>
            <person name="Sun R."/>
            <person name="Suzuki Y."/>
            <person name="Takenaka M."/>
            <person name="Takezawa D."/>
            <person name="Tomogane H."/>
            <person name="Tsuzuki M."/>
            <person name="Ueda T."/>
            <person name="Umeda M."/>
            <person name="Ward J.M."/>
            <person name="Watanabe Y."/>
            <person name="Yazaki K."/>
            <person name="Yokoyama R."/>
            <person name="Yoshitake Y."/>
            <person name="Yotsui I."/>
            <person name="Zachgo S."/>
            <person name="Schmutz J."/>
        </authorList>
    </citation>
    <scope>NUCLEOTIDE SEQUENCE [LARGE SCALE GENOMIC DNA]</scope>
    <source>
        <strain evidence="3">Tak-1</strain>
    </source>
</reference>
<organism evidence="2 3">
    <name type="scientific">Marchantia polymorpha</name>
    <name type="common">Common liverwort</name>
    <name type="synonym">Marchantia aquatica</name>
    <dbReference type="NCBI Taxonomy" id="3197"/>
    <lineage>
        <taxon>Eukaryota</taxon>
        <taxon>Viridiplantae</taxon>
        <taxon>Streptophyta</taxon>
        <taxon>Embryophyta</taxon>
        <taxon>Marchantiophyta</taxon>
        <taxon>Marchantiopsida</taxon>
        <taxon>Marchantiidae</taxon>
        <taxon>Marchantiales</taxon>
        <taxon>Marchantiaceae</taxon>
        <taxon>Marchantia</taxon>
    </lineage>
</organism>
<dbReference type="EMBL" id="KZ772769">
    <property type="protein sequence ID" value="PTQ32623.1"/>
    <property type="molecule type" value="Genomic_DNA"/>
</dbReference>
<dbReference type="Proteomes" id="UP000244005">
    <property type="component" value="Unassembled WGS sequence"/>
</dbReference>
<evidence type="ECO:0000313" key="3">
    <source>
        <dbReference type="Proteomes" id="UP000244005"/>
    </source>
</evidence>
<dbReference type="EMBL" id="KZ772769">
    <property type="protein sequence ID" value="PTQ32622.1"/>
    <property type="molecule type" value="Genomic_DNA"/>
</dbReference>
<feature type="compositionally biased region" description="Basic and acidic residues" evidence="1">
    <location>
        <begin position="1"/>
        <end position="12"/>
    </location>
</feature>